<evidence type="ECO:0000313" key="3">
    <source>
        <dbReference type="Proteomes" id="UP000694520"/>
    </source>
</evidence>
<dbReference type="Proteomes" id="UP000694520">
    <property type="component" value="Chromosome 17"/>
</dbReference>
<dbReference type="Ensembl" id="ENSBGRT00000042923.1">
    <property type="protein sequence ID" value="ENSBGRP00000037092.1"/>
    <property type="gene ID" value="ENSBGRG00000023232.1"/>
</dbReference>
<keyword evidence="3" id="KW-1185">Reference proteome</keyword>
<name>A0A8B9YFU3_BOSMU</name>
<evidence type="ECO:0000313" key="2">
    <source>
        <dbReference type="Ensembl" id="ENSBGRP00000037092.1"/>
    </source>
</evidence>
<reference evidence="2" key="1">
    <citation type="submission" date="2019-05" db="EMBL/GenBank/DDBJ databases">
        <authorList>
            <person name="Zhang S."/>
            <person name="Liu J."/>
        </authorList>
    </citation>
    <scope>NUCLEOTIDE SEQUENCE [LARGE SCALE GENOMIC DNA]</scope>
</reference>
<evidence type="ECO:0000256" key="1">
    <source>
        <dbReference type="SAM" id="MobiDB-lite"/>
    </source>
</evidence>
<dbReference type="GeneTree" id="ENSGT00910000147221"/>
<proteinExistence type="predicted"/>
<protein>
    <submittedName>
        <fullName evidence="2">Uncharacterized protein</fullName>
    </submittedName>
</protein>
<dbReference type="AlphaFoldDB" id="A0A8B9YFU3"/>
<sequence>MWSEAVSHTPQRSVGASPCSGGFVIAALKESTLSSPLGTACCFLSTAPARTLRPGPSKALLFPYVGSDLCNIFAERKVTGKQDRTRKSVSKGQAFLPSPFL</sequence>
<accession>A0A8B9YFU3</accession>
<reference evidence="2" key="3">
    <citation type="submission" date="2025-09" db="UniProtKB">
        <authorList>
            <consortium name="Ensembl"/>
        </authorList>
    </citation>
    <scope>IDENTIFICATION</scope>
</reference>
<organism evidence="2 3">
    <name type="scientific">Bos mutus grunniens</name>
    <name type="common">Wild yak</name>
    <name type="synonym">Bos grunniens</name>
    <dbReference type="NCBI Taxonomy" id="30521"/>
    <lineage>
        <taxon>Eukaryota</taxon>
        <taxon>Metazoa</taxon>
        <taxon>Chordata</taxon>
        <taxon>Craniata</taxon>
        <taxon>Vertebrata</taxon>
        <taxon>Euteleostomi</taxon>
        <taxon>Mammalia</taxon>
        <taxon>Eutheria</taxon>
        <taxon>Laurasiatheria</taxon>
        <taxon>Artiodactyla</taxon>
        <taxon>Ruminantia</taxon>
        <taxon>Pecora</taxon>
        <taxon>Bovidae</taxon>
        <taxon>Bovinae</taxon>
        <taxon>Bos</taxon>
    </lineage>
</organism>
<reference evidence="2" key="2">
    <citation type="submission" date="2025-08" db="UniProtKB">
        <authorList>
            <consortium name="Ensembl"/>
        </authorList>
    </citation>
    <scope>IDENTIFICATION</scope>
</reference>
<feature type="region of interest" description="Disordered" evidence="1">
    <location>
        <begin position="81"/>
        <end position="101"/>
    </location>
</feature>